<dbReference type="AlphaFoldDB" id="A0AAP0FU00"/>
<evidence type="ECO:0000313" key="3">
    <source>
        <dbReference type="Proteomes" id="UP001418222"/>
    </source>
</evidence>
<gene>
    <name evidence="2" type="ORF">KSP39_PZI023529</name>
</gene>
<feature type="compositionally biased region" description="Polar residues" evidence="1">
    <location>
        <begin position="1"/>
        <end position="12"/>
    </location>
</feature>
<sequence length="53" mass="5921">MAKSNVVDSTTGKSKDSRVRTSSGMFVKRGRDKIVWAIEKRIADFSFIPVGIF</sequence>
<comment type="caution">
    <text evidence="2">The sequence shown here is derived from an EMBL/GenBank/DDBJ whole genome shotgun (WGS) entry which is preliminary data.</text>
</comment>
<name>A0AAP0FU00_9ASPA</name>
<feature type="region of interest" description="Disordered" evidence="1">
    <location>
        <begin position="1"/>
        <end position="22"/>
    </location>
</feature>
<organism evidence="2 3">
    <name type="scientific">Platanthera zijinensis</name>
    <dbReference type="NCBI Taxonomy" id="2320716"/>
    <lineage>
        <taxon>Eukaryota</taxon>
        <taxon>Viridiplantae</taxon>
        <taxon>Streptophyta</taxon>
        <taxon>Embryophyta</taxon>
        <taxon>Tracheophyta</taxon>
        <taxon>Spermatophyta</taxon>
        <taxon>Magnoliopsida</taxon>
        <taxon>Liliopsida</taxon>
        <taxon>Asparagales</taxon>
        <taxon>Orchidaceae</taxon>
        <taxon>Orchidoideae</taxon>
        <taxon>Orchideae</taxon>
        <taxon>Orchidinae</taxon>
        <taxon>Platanthera</taxon>
    </lineage>
</organism>
<protein>
    <submittedName>
        <fullName evidence="2">Uncharacterized protein</fullName>
    </submittedName>
</protein>
<evidence type="ECO:0000256" key="1">
    <source>
        <dbReference type="SAM" id="MobiDB-lite"/>
    </source>
</evidence>
<accession>A0AAP0FU00</accession>
<proteinExistence type="predicted"/>
<dbReference type="Proteomes" id="UP001418222">
    <property type="component" value="Unassembled WGS sequence"/>
</dbReference>
<keyword evidence="3" id="KW-1185">Reference proteome</keyword>
<dbReference type="Gene3D" id="2.60.120.620">
    <property type="entry name" value="q2cbj1_9rhob like domain"/>
    <property type="match status" value="1"/>
</dbReference>
<evidence type="ECO:0000313" key="2">
    <source>
        <dbReference type="EMBL" id="KAK8914537.1"/>
    </source>
</evidence>
<reference evidence="2 3" key="1">
    <citation type="journal article" date="2022" name="Nat. Plants">
        <title>Genomes of leafy and leafless Platanthera orchids illuminate the evolution of mycoheterotrophy.</title>
        <authorList>
            <person name="Li M.H."/>
            <person name="Liu K.W."/>
            <person name="Li Z."/>
            <person name="Lu H.C."/>
            <person name="Ye Q.L."/>
            <person name="Zhang D."/>
            <person name="Wang J.Y."/>
            <person name="Li Y.F."/>
            <person name="Zhong Z.M."/>
            <person name="Liu X."/>
            <person name="Yu X."/>
            <person name="Liu D.K."/>
            <person name="Tu X.D."/>
            <person name="Liu B."/>
            <person name="Hao Y."/>
            <person name="Liao X.Y."/>
            <person name="Jiang Y.T."/>
            <person name="Sun W.H."/>
            <person name="Chen J."/>
            <person name="Chen Y.Q."/>
            <person name="Ai Y."/>
            <person name="Zhai J.W."/>
            <person name="Wu S.S."/>
            <person name="Zhou Z."/>
            <person name="Hsiao Y.Y."/>
            <person name="Wu W.L."/>
            <person name="Chen Y.Y."/>
            <person name="Lin Y.F."/>
            <person name="Hsu J.L."/>
            <person name="Li C.Y."/>
            <person name="Wang Z.W."/>
            <person name="Zhao X."/>
            <person name="Zhong W.Y."/>
            <person name="Ma X.K."/>
            <person name="Ma L."/>
            <person name="Huang J."/>
            <person name="Chen G.Z."/>
            <person name="Huang M.Z."/>
            <person name="Huang L."/>
            <person name="Peng D.H."/>
            <person name="Luo Y.B."/>
            <person name="Zou S.Q."/>
            <person name="Chen S.P."/>
            <person name="Lan S."/>
            <person name="Tsai W.C."/>
            <person name="Van de Peer Y."/>
            <person name="Liu Z.J."/>
        </authorList>
    </citation>
    <scope>NUCLEOTIDE SEQUENCE [LARGE SCALE GENOMIC DNA]</scope>
    <source>
        <strain evidence="2">Lor287</strain>
    </source>
</reference>
<dbReference type="EMBL" id="JBBWWQ010000021">
    <property type="protein sequence ID" value="KAK8914537.1"/>
    <property type="molecule type" value="Genomic_DNA"/>
</dbReference>